<evidence type="ECO:0000256" key="1">
    <source>
        <dbReference type="SAM" id="MobiDB-lite"/>
    </source>
</evidence>
<evidence type="ECO:0000313" key="3">
    <source>
        <dbReference type="Proteomes" id="UP000834106"/>
    </source>
</evidence>
<feature type="region of interest" description="Disordered" evidence="1">
    <location>
        <begin position="32"/>
        <end position="69"/>
    </location>
</feature>
<dbReference type="EMBL" id="OU503048">
    <property type="protein sequence ID" value="CAI9773559.1"/>
    <property type="molecule type" value="Genomic_DNA"/>
</dbReference>
<sequence>MLKPFHLKISFNASKLPESKSAPDFRSEVAITSGSTVIKDPSAVSIPNQDDLGASPSAHEDAVIEQSSSKSEEVFYEKNVPKQPNTYLQQHNGCSRGENNVQNDTEKFSLGHVQFSSAEIQPLLHTPGPTPPLYATAAASLGTGNPFYPNLNPSGLYVPKYSGYALGSAFLPPFVSGYPTHSGLPMHFNASSGQSYGGQNAVVLTRESIPKGSDTQNIEKFYGHGQMMRPSFPNPLPMQYFQHSLEDEYGAPGQFGRLPSLGVIRGQADYFASLRDPTRISCQNKM</sequence>
<gene>
    <name evidence="2" type="ORF">FPE_LOCUS20989</name>
</gene>
<evidence type="ECO:0000313" key="2">
    <source>
        <dbReference type="EMBL" id="CAI9773559.1"/>
    </source>
</evidence>
<reference evidence="2" key="1">
    <citation type="submission" date="2023-05" db="EMBL/GenBank/DDBJ databases">
        <authorList>
            <person name="Huff M."/>
        </authorList>
    </citation>
    <scope>NUCLEOTIDE SEQUENCE</scope>
</reference>
<protein>
    <submittedName>
        <fullName evidence="2">Uncharacterized protein</fullName>
    </submittedName>
</protein>
<organism evidence="2 3">
    <name type="scientific">Fraxinus pennsylvanica</name>
    <dbReference type="NCBI Taxonomy" id="56036"/>
    <lineage>
        <taxon>Eukaryota</taxon>
        <taxon>Viridiplantae</taxon>
        <taxon>Streptophyta</taxon>
        <taxon>Embryophyta</taxon>
        <taxon>Tracheophyta</taxon>
        <taxon>Spermatophyta</taxon>
        <taxon>Magnoliopsida</taxon>
        <taxon>eudicotyledons</taxon>
        <taxon>Gunneridae</taxon>
        <taxon>Pentapetalae</taxon>
        <taxon>asterids</taxon>
        <taxon>lamiids</taxon>
        <taxon>Lamiales</taxon>
        <taxon>Oleaceae</taxon>
        <taxon>Oleeae</taxon>
        <taxon>Fraxinus</taxon>
    </lineage>
</organism>
<proteinExistence type="predicted"/>
<dbReference type="Proteomes" id="UP000834106">
    <property type="component" value="Chromosome 13"/>
</dbReference>
<accession>A0AAD2E1D0</accession>
<dbReference type="AlphaFoldDB" id="A0AAD2E1D0"/>
<keyword evidence="3" id="KW-1185">Reference proteome</keyword>
<name>A0AAD2E1D0_9LAMI</name>